<dbReference type="AlphaFoldDB" id="A0A1A9Z156"/>
<keyword evidence="3" id="KW-1003">Cell membrane</keyword>
<dbReference type="InterPro" id="IPR050790">
    <property type="entry name" value="ExbB/TolQ_transport"/>
</dbReference>
<comment type="subcellular location">
    <subcellularLocation>
        <location evidence="1">Cell membrane</location>
        <topology evidence="1">Multi-pass membrane protein</topology>
    </subcellularLocation>
</comment>
<reference evidence="9" key="2">
    <citation type="submission" date="2020-05" db="UniProtKB">
        <authorList>
            <consortium name="EnsemblMetazoa"/>
        </authorList>
    </citation>
    <scope>IDENTIFICATION</scope>
    <source>
        <strain evidence="9">IAEA</strain>
    </source>
</reference>
<dbReference type="VEuPathDB" id="VectorBase:GPAI000706"/>
<keyword evidence="4 7" id="KW-0812">Transmembrane</keyword>
<evidence type="ECO:0000313" key="9">
    <source>
        <dbReference type="EnsemblMetazoa" id="GPAI000706-PA"/>
    </source>
</evidence>
<name>A0A1A9Z156_GLOPL</name>
<dbReference type="InterPro" id="IPR002898">
    <property type="entry name" value="MotA_ExbB_proton_chnl"/>
</dbReference>
<evidence type="ECO:0000256" key="6">
    <source>
        <dbReference type="ARBA" id="ARBA00023136"/>
    </source>
</evidence>
<evidence type="ECO:0000256" key="1">
    <source>
        <dbReference type="ARBA" id="ARBA00004651"/>
    </source>
</evidence>
<dbReference type="PANTHER" id="PTHR30625">
    <property type="entry name" value="PROTEIN TOLQ"/>
    <property type="match status" value="1"/>
</dbReference>
<dbReference type="GO" id="GO:0017038">
    <property type="term" value="P:protein import"/>
    <property type="evidence" value="ECO:0007669"/>
    <property type="project" value="TreeGrafter"/>
</dbReference>
<dbReference type="EnsemblMetazoa" id="GPAI000706-RA">
    <property type="protein sequence ID" value="GPAI000706-PA"/>
    <property type="gene ID" value="GPAI000706"/>
</dbReference>
<evidence type="ECO:0000256" key="2">
    <source>
        <dbReference type="ARBA" id="ARBA00010442"/>
    </source>
</evidence>
<evidence type="ECO:0000256" key="7">
    <source>
        <dbReference type="SAM" id="Phobius"/>
    </source>
</evidence>
<comment type="similarity">
    <text evidence="2">Belongs to the ExbB/TolQ family.</text>
</comment>
<dbReference type="STRING" id="7398.A0A1A9Z156"/>
<evidence type="ECO:0000256" key="4">
    <source>
        <dbReference type="ARBA" id="ARBA00022692"/>
    </source>
</evidence>
<evidence type="ECO:0000256" key="3">
    <source>
        <dbReference type="ARBA" id="ARBA00022475"/>
    </source>
</evidence>
<protein>
    <recommendedName>
        <fullName evidence="8">MotA/TolQ/ExbB proton channel domain-containing protein</fullName>
    </recommendedName>
</protein>
<keyword evidence="5 7" id="KW-1133">Transmembrane helix</keyword>
<keyword evidence="6 7" id="KW-0472">Membrane</keyword>
<feature type="domain" description="MotA/TolQ/ExbB proton channel" evidence="8">
    <location>
        <begin position="14"/>
        <end position="138"/>
    </location>
</feature>
<dbReference type="GO" id="GO:0005886">
    <property type="term" value="C:plasma membrane"/>
    <property type="evidence" value="ECO:0007669"/>
    <property type="project" value="UniProtKB-SubCell"/>
</dbReference>
<proteinExistence type="inferred from homology"/>
<accession>A0A1A9Z156</accession>
<evidence type="ECO:0000313" key="10">
    <source>
        <dbReference type="Proteomes" id="UP000092445"/>
    </source>
</evidence>
<dbReference type="Proteomes" id="UP000092445">
    <property type="component" value="Unassembled WGS sequence"/>
</dbReference>
<dbReference type="Pfam" id="PF01618">
    <property type="entry name" value="MotA_ExbB"/>
    <property type="match status" value="1"/>
</dbReference>
<sequence>MEQESKKNELIGHAQIFYSGFKECMELKYLKNSPQSIIDGAKRIMNVVVNREIEVLETYIATLGNISSISPYIGLLGTVWGIMNIFYKINDYTNFTIQSIAPDVSDALSTTAMSLFVAIPALISFNKLSVKSNMIAQNYLNFSEECASILYRKIFFKQD</sequence>
<feature type="transmembrane region" description="Helical" evidence="7">
    <location>
        <begin position="69"/>
        <end position="87"/>
    </location>
</feature>
<reference evidence="10" key="1">
    <citation type="submission" date="2014-03" db="EMBL/GenBank/DDBJ databases">
        <authorList>
            <person name="Aksoy S."/>
            <person name="Warren W."/>
            <person name="Wilson R.K."/>
        </authorList>
    </citation>
    <scope>NUCLEOTIDE SEQUENCE [LARGE SCALE GENOMIC DNA]</scope>
    <source>
        <strain evidence="10">IAEA</strain>
    </source>
</reference>
<evidence type="ECO:0000256" key="5">
    <source>
        <dbReference type="ARBA" id="ARBA00022989"/>
    </source>
</evidence>
<evidence type="ECO:0000259" key="8">
    <source>
        <dbReference type="Pfam" id="PF01618"/>
    </source>
</evidence>
<feature type="transmembrane region" description="Helical" evidence="7">
    <location>
        <begin position="107"/>
        <end position="125"/>
    </location>
</feature>
<keyword evidence="10" id="KW-1185">Reference proteome</keyword>
<dbReference type="PANTHER" id="PTHR30625:SF3">
    <property type="entry name" value="TOL-PAL SYSTEM PROTEIN TOLQ"/>
    <property type="match status" value="1"/>
</dbReference>
<organism evidence="9 10">
    <name type="scientific">Glossina pallidipes</name>
    <name type="common">Tsetse fly</name>
    <dbReference type="NCBI Taxonomy" id="7398"/>
    <lineage>
        <taxon>Eukaryota</taxon>
        <taxon>Metazoa</taxon>
        <taxon>Ecdysozoa</taxon>
        <taxon>Arthropoda</taxon>
        <taxon>Hexapoda</taxon>
        <taxon>Insecta</taxon>
        <taxon>Pterygota</taxon>
        <taxon>Neoptera</taxon>
        <taxon>Endopterygota</taxon>
        <taxon>Diptera</taxon>
        <taxon>Brachycera</taxon>
        <taxon>Muscomorpha</taxon>
        <taxon>Hippoboscoidea</taxon>
        <taxon>Glossinidae</taxon>
        <taxon>Glossina</taxon>
    </lineage>
</organism>